<dbReference type="InterPro" id="IPR027417">
    <property type="entry name" value="P-loop_NTPase"/>
</dbReference>
<dbReference type="GO" id="GO:0003724">
    <property type="term" value="F:RNA helicase activity"/>
    <property type="evidence" value="ECO:0007669"/>
    <property type="project" value="TreeGrafter"/>
</dbReference>
<evidence type="ECO:0000256" key="3">
    <source>
        <dbReference type="ARBA" id="ARBA00022806"/>
    </source>
</evidence>
<evidence type="ECO:0000259" key="5">
    <source>
        <dbReference type="PROSITE" id="PS51194"/>
    </source>
</evidence>
<evidence type="ECO:0000256" key="1">
    <source>
        <dbReference type="ARBA" id="ARBA00022741"/>
    </source>
</evidence>
<gene>
    <name evidence="6" type="ORF">KIPB_005536</name>
</gene>
<keyword evidence="3" id="KW-0347">Helicase</keyword>
<dbReference type="InterPro" id="IPR001650">
    <property type="entry name" value="Helicase_C-like"/>
</dbReference>
<dbReference type="GO" id="GO:0005524">
    <property type="term" value="F:ATP binding"/>
    <property type="evidence" value="ECO:0007669"/>
    <property type="project" value="UniProtKB-KW"/>
</dbReference>
<protein>
    <recommendedName>
        <fullName evidence="5">Helicase C-terminal domain-containing protein</fullName>
    </recommendedName>
</protein>
<dbReference type="SMART" id="SM00490">
    <property type="entry name" value="HELICc"/>
    <property type="match status" value="1"/>
</dbReference>
<dbReference type="PROSITE" id="PS51194">
    <property type="entry name" value="HELICASE_CTER"/>
    <property type="match status" value="1"/>
</dbReference>
<dbReference type="GO" id="GO:0016787">
    <property type="term" value="F:hydrolase activity"/>
    <property type="evidence" value="ECO:0007669"/>
    <property type="project" value="UniProtKB-KW"/>
</dbReference>
<dbReference type="Pfam" id="PF00271">
    <property type="entry name" value="Helicase_C"/>
    <property type="match status" value="1"/>
</dbReference>
<dbReference type="CDD" id="cd18787">
    <property type="entry name" value="SF2_C_DEAD"/>
    <property type="match status" value="1"/>
</dbReference>
<proteinExistence type="predicted"/>
<accession>A0A9K3CXB8</accession>
<keyword evidence="7" id="KW-1185">Reference proteome</keyword>
<dbReference type="EMBL" id="BDIP01001307">
    <property type="protein sequence ID" value="GIQ84098.1"/>
    <property type="molecule type" value="Genomic_DNA"/>
</dbReference>
<feature type="domain" description="Helicase C-terminal" evidence="5">
    <location>
        <begin position="1"/>
        <end position="116"/>
    </location>
</feature>
<dbReference type="Proteomes" id="UP000265618">
    <property type="component" value="Unassembled WGS sequence"/>
</dbReference>
<dbReference type="SUPFAM" id="SSF52540">
    <property type="entry name" value="P-loop containing nucleoside triphosphate hydrolases"/>
    <property type="match status" value="1"/>
</dbReference>
<evidence type="ECO:0000256" key="4">
    <source>
        <dbReference type="ARBA" id="ARBA00022840"/>
    </source>
</evidence>
<evidence type="ECO:0000256" key="2">
    <source>
        <dbReference type="ARBA" id="ARBA00022801"/>
    </source>
</evidence>
<dbReference type="OrthoDB" id="10265785at2759"/>
<dbReference type="GO" id="GO:0005829">
    <property type="term" value="C:cytosol"/>
    <property type="evidence" value="ECO:0007669"/>
    <property type="project" value="TreeGrafter"/>
</dbReference>
<evidence type="ECO:0000313" key="6">
    <source>
        <dbReference type="EMBL" id="GIQ84098.1"/>
    </source>
</evidence>
<dbReference type="Gene3D" id="3.40.50.300">
    <property type="entry name" value="P-loop containing nucleotide triphosphate hydrolases"/>
    <property type="match status" value="1"/>
</dbReference>
<dbReference type="PANTHER" id="PTHR47959">
    <property type="entry name" value="ATP-DEPENDENT RNA HELICASE RHLE-RELATED"/>
    <property type="match status" value="1"/>
</dbReference>
<comment type="caution">
    <text evidence="6">The sequence shown here is derived from an EMBL/GenBank/DDBJ whole genome shotgun (WGS) entry which is preliminary data.</text>
</comment>
<dbReference type="InterPro" id="IPR050079">
    <property type="entry name" value="DEAD_box_RNA_helicase"/>
</dbReference>
<keyword evidence="2" id="KW-0378">Hydrolase</keyword>
<keyword evidence="1" id="KW-0547">Nucleotide-binding</keyword>
<organism evidence="6 7">
    <name type="scientific">Kipferlia bialata</name>
    <dbReference type="NCBI Taxonomy" id="797122"/>
    <lineage>
        <taxon>Eukaryota</taxon>
        <taxon>Metamonada</taxon>
        <taxon>Carpediemonas-like organisms</taxon>
        <taxon>Kipferlia</taxon>
    </lineage>
</organism>
<dbReference type="PANTHER" id="PTHR47959:SF1">
    <property type="entry name" value="ATP-DEPENDENT RNA HELICASE DBPA"/>
    <property type="match status" value="1"/>
</dbReference>
<sequence>MMRGIKVSPLHGEMEQLDRNATVENFKKHEISVLVATSIAARGLDISGLDLVINFDCPDHLENYVHRVGRTGRSDQTGTAYTFVTPDDRAYASGIVEALESCGQGHKVPKRLRLMKDGTYQTSLTDRSVVR</sequence>
<keyword evidence="4" id="KW-0067">ATP-binding</keyword>
<name>A0A9K3CXB8_9EUKA</name>
<reference evidence="6 7" key="1">
    <citation type="journal article" date="2018" name="PLoS ONE">
        <title>The draft genome of Kipferlia bialata reveals reductive genome evolution in fornicate parasites.</title>
        <authorList>
            <person name="Tanifuji G."/>
            <person name="Takabayashi S."/>
            <person name="Kume K."/>
            <person name="Takagi M."/>
            <person name="Nakayama T."/>
            <person name="Kamikawa R."/>
            <person name="Inagaki Y."/>
            <person name="Hashimoto T."/>
        </authorList>
    </citation>
    <scope>NUCLEOTIDE SEQUENCE [LARGE SCALE GENOMIC DNA]</scope>
    <source>
        <strain evidence="6">NY0173</strain>
    </source>
</reference>
<evidence type="ECO:0000313" key="7">
    <source>
        <dbReference type="Proteomes" id="UP000265618"/>
    </source>
</evidence>
<dbReference type="AlphaFoldDB" id="A0A9K3CXB8"/>